<accession>A0ABW4RDC3</accession>
<gene>
    <name evidence="1" type="ORF">ACFSC9_00650</name>
</gene>
<evidence type="ECO:0000313" key="2">
    <source>
        <dbReference type="Proteomes" id="UP001597233"/>
    </source>
</evidence>
<reference evidence="2" key="1">
    <citation type="journal article" date="2019" name="Int. J. Syst. Evol. Microbiol.">
        <title>The Global Catalogue of Microorganisms (GCM) 10K type strain sequencing project: providing services to taxonomists for standard genome sequencing and annotation.</title>
        <authorList>
            <consortium name="The Broad Institute Genomics Platform"/>
            <consortium name="The Broad Institute Genome Sequencing Center for Infectious Disease"/>
            <person name="Wu L."/>
            <person name="Ma J."/>
        </authorList>
    </citation>
    <scope>NUCLEOTIDE SEQUENCE [LARGE SCALE GENOMIC DNA]</scope>
    <source>
        <strain evidence="2">CCUG 54950</strain>
    </source>
</reference>
<name>A0ABW4RDC3_9BACL</name>
<protein>
    <submittedName>
        <fullName evidence="1">Uncharacterized protein</fullName>
    </submittedName>
</protein>
<dbReference type="EMBL" id="JBHUEH010000003">
    <property type="protein sequence ID" value="MFD1884030.1"/>
    <property type="molecule type" value="Genomic_DNA"/>
</dbReference>
<keyword evidence="2" id="KW-1185">Reference proteome</keyword>
<dbReference type="Proteomes" id="UP001597233">
    <property type="component" value="Unassembled WGS sequence"/>
</dbReference>
<evidence type="ECO:0000313" key="1">
    <source>
        <dbReference type="EMBL" id="MFD1884030.1"/>
    </source>
</evidence>
<comment type="caution">
    <text evidence="1">The sequence shown here is derived from an EMBL/GenBank/DDBJ whole genome shotgun (WGS) entry which is preliminary data.</text>
</comment>
<sequence>MTINYGIIKFEGDTYILKGKPQPTGATLNRNVYTNYNDAEEGEKYDFEMSAPVIDNEGVEWTMFWVFQDIKGKENSSYDSFDYNKVFCVMN</sequence>
<dbReference type="RefSeq" id="WP_347327438.1">
    <property type="nucleotide sequence ID" value="NZ_JBCGUH010000030.1"/>
</dbReference>
<organism evidence="1 2">
    <name type="scientific">Paenibacillus wenxiniae</name>
    <dbReference type="NCBI Taxonomy" id="1636843"/>
    <lineage>
        <taxon>Bacteria</taxon>
        <taxon>Bacillati</taxon>
        <taxon>Bacillota</taxon>
        <taxon>Bacilli</taxon>
        <taxon>Bacillales</taxon>
        <taxon>Paenibacillaceae</taxon>
        <taxon>Paenibacillus</taxon>
    </lineage>
</organism>
<proteinExistence type="predicted"/>